<dbReference type="PANTHER" id="PTHR37936:SF3">
    <property type="entry name" value="TRANSPOSASE INSC FOR INSERTION ELEMENT IS2A-RELATED"/>
    <property type="match status" value="1"/>
</dbReference>
<reference evidence="1" key="1">
    <citation type="submission" date="2023-07" db="EMBL/GenBank/DDBJ databases">
        <title>Sorghum-associated microbial communities from plants grown in Nebraska, USA.</title>
        <authorList>
            <person name="Schachtman D."/>
        </authorList>
    </citation>
    <scope>NUCLEOTIDE SEQUENCE</scope>
    <source>
        <strain evidence="1">DS1061</strain>
    </source>
</reference>
<dbReference type="RefSeq" id="WP_392396104.1">
    <property type="nucleotide sequence ID" value="NZ_JAURTK010000022.1"/>
</dbReference>
<evidence type="ECO:0000313" key="1">
    <source>
        <dbReference type="EMBL" id="MDP9651506.1"/>
    </source>
</evidence>
<name>A0AB73IPA2_9BURK</name>
<sequence>MDTVTKFTEVKGARKYRRRTVDQQRRIVEETLSSMRSVVEIARSHEMNANQVFDWRKQYLEGRLGVNGRECALLPVTVNEVNDSNVDEAAACPPAAPSPDAIRIQLPGGDIHVEGSVDPDRLRVVIQCLSR</sequence>
<dbReference type="GO" id="GO:0043565">
    <property type="term" value="F:sequence-specific DNA binding"/>
    <property type="evidence" value="ECO:0007669"/>
    <property type="project" value="InterPro"/>
</dbReference>
<dbReference type="AlphaFoldDB" id="A0AB73IPA2"/>
<dbReference type="InterPro" id="IPR002514">
    <property type="entry name" value="Transposase_8"/>
</dbReference>
<dbReference type="Pfam" id="PF01527">
    <property type="entry name" value="HTH_Tnp_1"/>
    <property type="match status" value="1"/>
</dbReference>
<dbReference type="InterPro" id="IPR010921">
    <property type="entry name" value="Trp_repressor/repl_initiator"/>
</dbReference>
<protein>
    <submittedName>
        <fullName evidence="1">Transposase</fullName>
    </submittedName>
</protein>
<dbReference type="GO" id="GO:0006313">
    <property type="term" value="P:DNA transposition"/>
    <property type="evidence" value="ECO:0007669"/>
    <property type="project" value="InterPro"/>
</dbReference>
<dbReference type="Proteomes" id="UP001229486">
    <property type="component" value="Unassembled WGS sequence"/>
</dbReference>
<dbReference type="GO" id="GO:0004803">
    <property type="term" value="F:transposase activity"/>
    <property type="evidence" value="ECO:0007669"/>
    <property type="project" value="InterPro"/>
</dbReference>
<evidence type="ECO:0000313" key="2">
    <source>
        <dbReference type="Proteomes" id="UP001229486"/>
    </source>
</evidence>
<dbReference type="SUPFAM" id="SSF48295">
    <property type="entry name" value="TrpR-like"/>
    <property type="match status" value="1"/>
</dbReference>
<comment type="caution">
    <text evidence="1">The sequence shown here is derived from an EMBL/GenBank/DDBJ whole genome shotgun (WGS) entry which is preliminary data.</text>
</comment>
<proteinExistence type="predicted"/>
<dbReference type="EMBL" id="JAURTK010000022">
    <property type="protein sequence ID" value="MDP9651506.1"/>
    <property type="molecule type" value="Genomic_DNA"/>
</dbReference>
<organism evidence="1 2">
    <name type="scientific">Paraburkholderia caledonica</name>
    <dbReference type="NCBI Taxonomy" id="134536"/>
    <lineage>
        <taxon>Bacteria</taxon>
        <taxon>Pseudomonadati</taxon>
        <taxon>Pseudomonadota</taxon>
        <taxon>Betaproteobacteria</taxon>
        <taxon>Burkholderiales</taxon>
        <taxon>Burkholderiaceae</taxon>
        <taxon>Paraburkholderia</taxon>
    </lineage>
</organism>
<accession>A0AB73IPA2</accession>
<dbReference type="NCBIfam" id="NF047595">
    <property type="entry name" value="IS66_ISRel24_TnpA"/>
    <property type="match status" value="1"/>
</dbReference>
<dbReference type="PANTHER" id="PTHR37936">
    <property type="entry name" value="TRANSPOSASE INSC FOR INSERTION ELEMENT IS2A-RELATED"/>
    <property type="match status" value="1"/>
</dbReference>
<gene>
    <name evidence="1" type="ORF">J2793_006981</name>
</gene>